<dbReference type="SUPFAM" id="SSF55785">
    <property type="entry name" value="PYP-like sensor domain (PAS domain)"/>
    <property type="match status" value="1"/>
</dbReference>
<dbReference type="EMBL" id="CP014230">
    <property type="protein sequence ID" value="AMD92279.1"/>
    <property type="molecule type" value="Genomic_DNA"/>
</dbReference>
<accession>A0A0X8JNY0</accession>
<dbReference type="GO" id="GO:0006355">
    <property type="term" value="P:regulation of DNA-templated transcription"/>
    <property type="evidence" value="ECO:0007669"/>
    <property type="project" value="InterPro"/>
</dbReference>
<organism evidence="2 3">
    <name type="scientific">Desulfomicrobium orale DSM 12838</name>
    <dbReference type="NCBI Taxonomy" id="888061"/>
    <lineage>
        <taxon>Bacteria</taxon>
        <taxon>Pseudomonadati</taxon>
        <taxon>Thermodesulfobacteriota</taxon>
        <taxon>Desulfovibrionia</taxon>
        <taxon>Desulfovibrionales</taxon>
        <taxon>Desulfomicrobiaceae</taxon>
        <taxon>Desulfomicrobium</taxon>
    </lineage>
</organism>
<dbReference type="AlphaFoldDB" id="A0A0X8JNY0"/>
<feature type="domain" description="PAS" evidence="1">
    <location>
        <begin position="14"/>
        <end position="79"/>
    </location>
</feature>
<dbReference type="KEGG" id="doa:AXF15_03580"/>
<reference evidence="3" key="1">
    <citation type="submission" date="2016-02" db="EMBL/GenBank/DDBJ databases">
        <authorList>
            <person name="Holder M.E."/>
            <person name="Ajami N.J."/>
            <person name="Petrosino J.F."/>
        </authorList>
    </citation>
    <scope>NUCLEOTIDE SEQUENCE [LARGE SCALE GENOMIC DNA]</scope>
    <source>
        <strain evidence="3">DSM 12838</strain>
    </source>
</reference>
<dbReference type="STRING" id="888061.AXF15_03580"/>
<sequence>MSETIDGGQPDLRTAYRHLAGYFPGGAVILHEGRVVLANEAFARRTGLALAAVEGQPLAGLAVSEDRERVARSCTEALSAAEGSVGFSMARTGGRMELTLIRIGQGPEAVLLGVAADGRIRDIESGVGEMCHSLSTQLMHVANAKDGIVEELETLRSLAAETDLARNTVWADIQSSLDTYCNGLDHAYRSITAAMRTFNALFASIAKGHPDI</sequence>
<dbReference type="NCBIfam" id="TIGR00229">
    <property type="entry name" value="sensory_box"/>
    <property type="match status" value="1"/>
</dbReference>
<dbReference type="CDD" id="cd00130">
    <property type="entry name" value="PAS"/>
    <property type="match status" value="1"/>
</dbReference>
<dbReference type="RefSeq" id="WP_066603426.1">
    <property type="nucleotide sequence ID" value="NZ_CP014230.1"/>
</dbReference>
<keyword evidence="3" id="KW-1185">Reference proteome</keyword>
<dbReference type="InterPro" id="IPR013767">
    <property type="entry name" value="PAS_fold"/>
</dbReference>
<dbReference type="InterPro" id="IPR000014">
    <property type="entry name" value="PAS"/>
</dbReference>
<evidence type="ECO:0000259" key="1">
    <source>
        <dbReference type="SMART" id="SM00091"/>
    </source>
</evidence>
<name>A0A0X8JNY0_9BACT</name>
<dbReference type="Gene3D" id="3.30.450.20">
    <property type="entry name" value="PAS domain"/>
    <property type="match status" value="1"/>
</dbReference>
<proteinExistence type="predicted"/>
<gene>
    <name evidence="2" type="ORF">AXF15_03580</name>
</gene>
<dbReference type="SMART" id="SM00091">
    <property type="entry name" value="PAS"/>
    <property type="match status" value="1"/>
</dbReference>
<evidence type="ECO:0000313" key="3">
    <source>
        <dbReference type="Proteomes" id="UP000063964"/>
    </source>
</evidence>
<dbReference type="Pfam" id="PF00989">
    <property type="entry name" value="PAS"/>
    <property type="match status" value="1"/>
</dbReference>
<dbReference type="Proteomes" id="UP000063964">
    <property type="component" value="Chromosome"/>
</dbReference>
<evidence type="ECO:0000313" key="2">
    <source>
        <dbReference type="EMBL" id="AMD92279.1"/>
    </source>
</evidence>
<protein>
    <recommendedName>
        <fullName evidence="1">PAS domain-containing protein</fullName>
    </recommendedName>
</protein>
<dbReference type="InterPro" id="IPR035965">
    <property type="entry name" value="PAS-like_dom_sf"/>
</dbReference>